<accession>A0A1F5P3J2</accession>
<feature type="transmembrane region" description="Helical" evidence="1">
    <location>
        <begin position="12"/>
        <end position="35"/>
    </location>
</feature>
<dbReference type="Proteomes" id="UP000176339">
    <property type="component" value="Unassembled WGS sequence"/>
</dbReference>
<keyword evidence="1" id="KW-0472">Membrane</keyword>
<keyword evidence="1" id="KW-1133">Transmembrane helix</keyword>
<comment type="caution">
    <text evidence="2">The sequence shown here is derived from an EMBL/GenBank/DDBJ whole genome shotgun (WGS) entry which is preliminary data.</text>
</comment>
<protein>
    <submittedName>
        <fullName evidence="2">Uncharacterized protein</fullName>
    </submittedName>
</protein>
<organism evidence="2 3">
    <name type="scientific">Candidatus Doudnabacteria bacterium RIFCSPHIGHO2_01_FULL_49_9</name>
    <dbReference type="NCBI Taxonomy" id="1817827"/>
    <lineage>
        <taxon>Bacteria</taxon>
        <taxon>Candidatus Doudnaibacteriota</taxon>
    </lineage>
</organism>
<proteinExistence type="predicted"/>
<evidence type="ECO:0000256" key="1">
    <source>
        <dbReference type="SAM" id="Phobius"/>
    </source>
</evidence>
<gene>
    <name evidence="2" type="ORF">A2846_00885</name>
</gene>
<evidence type="ECO:0000313" key="3">
    <source>
        <dbReference type="Proteomes" id="UP000176339"/>
    </source>
</evidence>
<sequence>MKIPKIRFHPNLPQLLVVILALAVGLEGMVLYQAFYADVETSTPEQIEKPVAVKLDLAEYQKITRWLENNRAYELADYDLTFSTTTASTTVATGRENPFAE</sequence>
<reference evidence="2 3" key="1">
    <citation type="journal article" date="2016" name="Nat. Commun.">
        <title>Thousands of microbial genomes shed light on interconnected biogeochemical processes in an aquifer system.</title>
        <authorList>
            <person name="Anantharaman K."/>
            <person name="Brown C.T."/>
            <person name="Hug L.A."/>
            <person name="Sharon I."/>
            <person name="Castelle C.J."/>
            <person name="Probst A.J."/>
            <person name="Thomas B.C."/>
            <person name="Singh A."/>
            <person name="Wilkins M.J."/>
            <person name="Karaoz U."/>
            <person name="Brodie E.L."/>
            <person name="Williams K.H."/>
            <person name="Hubbard S.S."/>
            <person name="Banfield J.F."/>
        </authorList>
    </citation>
    <scope>NUCLEOTIDE SEQUENCE [LARGE SCALE GENOMIC DNA]</scope>
</reference>
<dbReference type="AlphaFoldDB" id="A0A1F5P3J2"/>
<dbReference type="EMBL" id="MFEN01000011">
    <property type="protein sequence ID" value="OGE84448.1"/>
    <property type="molecule type" value="Genomic_DNA"/>
</dbReference>
<name>A0A1F5P3J2_9BACT</name>
<evidence type="ECO:0000313" key="2">
    <source>
        <dbReference type="EMBL" id="OGE84448.1"/>
    </source>
</evidence>
<keyword evidence="1" id="KW-0812">Transmembrane</keyword>